<dbReference type="OrthoDB" id="9800977at2"/>
<sequence>MDSIEKILEVLENEYKDMGCALNFNSPFELLVATMLSAQTTDVTVNKATEKLFKMYNKPEEFSVLKPEILEEYIKICGFYKTKARNIISASQKIVSEYNGEVPDSLQELVKLPGVGRKTANVVISNAFGKDAIAVDTHVFRVSNRIGLSKAKNVDETEKQLMENIDKKYWSKAHHWLIWHGRKICTARKPKCNICPIAIYCNYFKDNNL</sequence>
<feature type="binding site" evidence="12">
    <location>
        <position position="195"/>
    </location>
    <ligand>
        <name>[4Fe-4S] cluster</name>
        <dbReference type="ChEBI" id="CHEBI:49883"/>
    </ligand>
</feature>
<keyword evidence="14" id="KW-0540">Nuclease</keyword>
<dbReference type="PIRSF" id="PIRSF001435">
    <property type="entry name" value="Nth"/>
    <property type="match status" value="1"/>
</dbReference>
<keyword evidence="7 12" id="KW-0411">Iron-sulfur</keyword>
<dbReference type="InterPro" id="IPR004036">
    <property type="entry name" value="Endonuclease-III-like_CS2"/>
</dbReference>
<keyword evidence="6 12" id="KW-0408">Iron</keyword>
<keyword evidence="11 12" id="KW-0326">Glycosidase</keyword>
<keyword evidence="2 12" id="KW-0004">4Fe-4S</keyword>
<keyword evidence="5 12" id="KW-0378">Hydrolase</keyword>
<dbReference type="GO" id="GO:0006285">
    <property type="term" value="P:base-excision repair, AP site formation"/>
    <property type="evidence" value="ECO:0007669"/>
    <property type="project" value="TreeGrafter"/>
</dbReference>
<dbReference type="RefSeq" id="WP_035378548.1">
    <property type="nucleotide sequence ID" value="NZ_AZQP01000009.1"/>
</dbReference>
<dbReference type="InterPro" id="IPR000445">
    <property type="entry name" value="HhH_motif"/>
</dbReference>
<evidence type="ECO:0000256" key="10">
    <source>
        <dbReference type="ARBA" id="ARBA00023239"/>
    </source>
</evidence>
<dbReference type="PANTHER" id="PTHR10359:SF18">
    <property type="entry name" value="ENDONUCLEASE III"/>
    <property type="match status" value="1"/>
</dbReference>
<dbReference type="Pfam" id="PF10576">
    <property type="entry name" value="EndIII_4Fe-2S"/>
    <property type="match status" value="1"/>
</dbReference>
<evidence type="ECO:0000259" key="13">
    <source>
        <dbReference type="SMART" id="SM00478"/>
    </source>
</evidence>
<evidence type="ECO:0000256" key="6">
    <source>
        <dbReference type="ARBA" id="ARBA00023004"/>
    </source>
</evidence>
<evidence type="ECO:0000256" key="1">
    <source>
        <dbReference type="ARBA" id="ARBA00008343"/>
    </source>
</evidence>
<dbReference type="EC" id="4.2.99.18" evidence="12"/>
<dbReference type="NCBIfam" id="TIGR01083">
    <property type="entry name" value="nth"/>
    <property type="match status" value="1"/>
</dbReference>
<reference evidence="14 15" key="1">
    <citation type="journal article" date="2014" name="Genome Announc.">
        <title>Draft Genome Sequence of Fervidicella metallireducens Strain AeBT, an Iron-Reducing Thermoanaerobe from the Great Artesian Basin.</title>
        <authorList>
            <person name="Patel B.K."/>
        </authorList>
    </citation>
    <scope>NUCLEOTIDE SEQUENCE [LARGE SCALE GENOMIC DNA]</scope>
    <source>
        <strain evidence="14 15">AeB</strain>
    </source>
</reference>
<feature type="binding site" evidence="12">
    <location>
        <position position="201"/>
    </location>
    <ligand>
        <name>[4Fe-4S] cluster</name>
        <dbReference type="ChEBI" id="CHEBI:49883"/>
    </ligand>
</feature>
<keyword evidence="14" id="KW-0255">Endonuclease</keyword>
<comment type="caution">
    <text evidence="14">The sequence shown here is derived from an EMBL/GenBank/DDBJ whole genome shotgun (WGS) entry which is preliminary data.</text>
</comment>
<dbReference type="Pfam" id="PF00730">
    <property type="entry name" value="HhH-GPD"/>
    <property type="match status" value="1"/>
</dbReference>
<evidence type="ECO:0000256" key="3">
    <source>
        <dbReference type="ARBA" id="ARBA00022723"/>
    </source>
</evidence>
<evidence type="ECO:0000256" key="7">
    <source>
        <dbReference type="ARBA" id="ARBA00023014"/>
    </source>
</evidence>
<dbReference type="FunFam" id="1.10.340.30:FF:000001">
    <property type="entry name" value="Endonuclease III"/>
    <property type="match status" value="1"/>
</dbReference>
<dbReference type="GO" id="GO:0003677">
    <property type="term" value="F:DNA binding"/>
    <property type="evidence" value="ECO:0007669"/>
    <property type="project" value="UniProtKB-UniRule"/>
</dbReference>
<name>A0A017RWN9_9CLOT</name>
<dbReference type="PROSITE" id="PS01155">
    <property type="entry name" value="ENDONUCLEASE_III_2"/>
    <property type="match status" value="1"/>
</dbReference>
<dbReference type="FunFam" id="1.10.1670.10:FF:000001">
    <property type="entry name" value="Endonuclease III"/>
    <property type="match status" value="1"/>
</dbReference>
<dbReference type="STRING" id="1403537.Q428_04500"/>
<dbReference type="Proteomes" id="UP000019681">
    <property type="component" value="Unassembled WGS sequence"/>
</dbReference>
<dbReference type="SMART" id="SM00478">
    <property type="entry name" value="ENDO3c"/>
    <property type="match status" value="1"/>
</dbReference>
<dbReference type="GO" id="GO:0046872">
    <property type="term" value="F:metal ion binding"/>
    <property type="evidence" value="ECO:0007669"/>
    <property type="project" value="UniProtKB-KW"/>
</dbReference>
<evidence type="ECO:0000256" key="12">
    <source>
        <dbReference type="HAMAP-Rule" id="MF_00942"/>
    </source>
</evidence>
<dbReference type="SUPFAM" id="SSF48150">
    <property type="entry name" value="DNA-glycosylase"/>
    <property type="match status" value="1"/>
</dbReference>
<keyword evidence="3 12" id="KW-0479">Metal-binding</keyword>
<evidence type="ECO:0000256" key="8">
    <source>
        <dbReference type="ARBA" id="ARBA00023125"/>
    </source>
</evidence>
<gene>
    <name evidence="12" type="primary">nth</name>
    <name evidence="14" type="ORF">Q428_04500</name>
</gene>
<dbReference type="PANTHER" id="PTHR10359">
    <property type="entry name" value="A/G-SPECIFIC ADENINE GLYCOSYLASE/ENDONUCLEASE III"/>
    <property type="match status" value="1"/>
</dbReference>
<evidence type="ECO:0000256" key="2">
    <source>
        <dbReference type="ARBA" id="ARBA00022485"/>
    </source>
</evidence>
<dbReference type="PROSITE" id="PS00764">
    <property type="entry name" value="ENDONUCLEASE_III_1"/>
    <property type="match status" value="1"/>
</dbReference>
<dbReference type="InterPro" id="IPR004035">
    <property type="entry name" value="Endouclease-III_FeS-bd_BS"/>
</dbReference>
<dbReference type="InterPro" id="IPR005759">
    <property type="entry name" value="Nth"/>
</dbReference>
<feature type="domain" description="HhH-GPD" evidence="13">
    <location>
        <begin position="36"/>
        <end position="183"/>
    </location>
</feature>
<protein>
    <recommendedName>
        <fullName evidence="12">Endonuclease III</fullName>
        <ecNumber evidence="12">4.2.99.18</ecNumber>
    </recommendedName>
    <alternativeName>
        <fullName evidence="12">DNA-(apurinic or apyrimidinic site) lyase</fullName>
    </alternativeName>
</protein>
<dbReference type="SMART" id="SM00525">
    <property type="entry name" value="FES"/>
    <property type="match status" value="1"/>
</dbReference>
<organism evidence="14 15">
    <name type="scientific">Fervidicella metallireducens AeB</name>
    <dbReference type="NCBI Taxonomy" id="1403537"/>
    <lineage>
        <taxon>Bacteria</taxon>
        <taxon>Bacillati</taxon>
        <taxon>Bacillota</taxon>
        <taxon>Clostridia</taxon>
        <taxon>Eubacteriales</taxon>
        <taxon>Clostridiaceae</taxon>
        <taxon>Fervidicella</taxon>
    </lineage>
</organism>
<dbReference type="Gene3D" id="1.10.1670.10">
    <property type="entry name" value="Helix-hairpin-Helix base-excision DNA repair enzymes (C-terminal)"/>
    <property type="match status" value="1"/>
</dbReference>
<feature type="binding site" evidence="12">
    <location>
        <position position="192"/>
    </location>
    <ligand>
        <name>[4Fe-4S] cluster</name>
        <dbReference type="ChEBI" id="CHEBI:49883"/>
    </ligand>
</feature>
<keyword evidence="10 12" id="KW-0456">Lyase</keyword>
<keyword evidence="4 12" id="KW-0227">DNA damage</keyword>
<dbReference type="Gene3D" id="1.10.340.30">
    <property type="entry name" value="Hypothetical protein, domain 2"/>
    <property type="match status" value="1"/>
</dbReference>
<evidence type="ECO:0000256" key="5">
    <source>
        <dbReference type="ARBA" id="ARBA00022801"/>
    </source>
</evidence>
<dbReference type="CDD" id="cd00056">
    <property type="entry name" value="ENDO3c"/>
    <property type="match status" value="1"/>
</dbReference>
<keyword evidence="15" id="KW-1185">Reference proteome</keyword>
<proteinExistence type="inferred from homology"/>
<dbReference type="HAMAP" id="MF_00942">
    <property type="entry name" value="Nth"/>
    <property type="match status" value="1"/>
</dbReference>
<dbReference type="Pfam" id="PF00633">
    <property type="entry name" value="HHH"/>
    <property type="match status" value="1"/>
</dbReference>
<keyword evidence="9 12" id="KW-0234">DNA repair</keyword>
<evidence type="ECO:0000256" key="11">
    <source>
        <dbReference type="ARBA" id="ARBA00023295"/>
    </source>
</evidence>
<dbReference type="AlphaFoldDB" id="A0A017RWN9"/>
<comment type="similarity">
    <text evidence="1 12">Belongs to the Nth/MutY family.</text>
</comment>
<comment type="cofactor">
    <cofactor evidence="12">
        <name>[4Fe-4S] cluster</name>
        <dbReference type="ChEBI" id="CHEBI:49883"/>
    </cofactor>
    <text evidence="12">Binds 1 [4Fe-4S] cluster.</text>
</comment>
<evidence type="ECO:0000256" key="4">
    <source>
        <dbReference type="ARBA" id="ARBA00022763"/>
    </source>
</evidence>
<dbReference type="GO" id="GO:0140078">
    <property type="term" value="F:class I DNA-(apurinic or apyrimidinic site) endonuclease activity"/>
    <property type="evidence" value="ECO:0007669"/>
    <property type="project" value="UniProtKB-EC"/>
</dbReference>
<dbReference type="InterPro" id="IPR003651">
    <property type="entry name" value="Endonuclease3_FeS-loop_motif"/>
</dbReference>
<comment type="function">
    <text evidence="12">DNA repair enzyme that has both DNA N-glycosylase activity and AP-lyase activity. The DNA N-glycosylase activity releases various damaged pyrimidines from DNA by cleaving the N-glycosidic bond, leaving an AP (apurinic/apyrimidinic) site. The AP-lyase activity cleaves the phosphodiester bond 3' to the AP site by a beta-elimination, leaving a 3'-terminal unsaturated sugar and a product with a terminal 5'-phosphate.</text>
</comment>
<evidence type="ECO:0000313" key="15">
    <source>
        <dbReference type="Proteomes" id="UP000019681"/>
    </source>
</evidence>
<dbReference type="InterPro" id="IPR023170">
    <property type="entry name" value="HhH_base_excis_C"/>
</dbReference>
<comment type="catalytic activity">
    <reaction evidence="12">
        <text>2'-deoxyribonucleotide-(2'-deoxyribose 5'-phosphate)-2'-deoxyribonucleotide-DNA = a 3'-end 2'-deoxyribonucleotide-(2,3-dehydro-2,3-deoxyribose 5'-phosphate)-DNA + a 5'-end 5'-phospho-2'-deoxyribonucleoside-DNA + H(+)</text>
        <dbReference type="Rhea" id="RHEA:66592"/>
        <dbReference type="Rhea" id="RHEA-COMP:13180"/>
        <dbReference type="Rhea" id="RHEA-COMP:16897"/>
        <dbReference type="Rhea" id="RHEA-COMP:17067"/>
        <dbReference type="ChEBI" id="CHEBI:15378"/>
        <dbReference type="ChEBI" id="CHEBI:136412"/>
        <dbReference type="ChEBI" id="CHEBI:157695"/>
        <dbReference type="ChEBI" id="CHEBI:167181"/>
        <dbReference type="EC" id="4.2.99.18"/>
    </reaction>
</comment>
<dbReference type="InterPro" id="IPR011257">
    <property type="entry name" value="DNA_glycosylase"/>
</dbReference>
<feature type="binding site" evidence="12">
    <location>
        <position position="185"/>
    </location>
    <ligand>
        <name>[4Fe-4S] cluster</name>
        <dbReference type="ChEBI" id="CHEBI:49883"/>
    </ligand>
</feature>
<evidence type="ECO:0000313" key="14">
    <source>
        <dbReference type="EMBL" id="EYE89062.1"/>
    </source>
</evidence>
<dbReference type="InterPro" id="IPR003265">
    <property type="entry name" value="HhH-GPD_domain"/>
</dbReference>
<accession>A0A017RWN9</accession>
<evidence type="ECO:0000256" key="9">
    <source>
        <dbReference type="ARBA" id="ARBA00023204"/>
    </source>
</evidence>
<dbReference type="GO" id="GO:0051539">
    <property type="term" value="F:4 iron, 4 sulfur cluster binding"/>
    <property type="evidence" value="ECO:0007669"/>
    <property type="project" value="UniProtKB-UniRule"/>
</dbReference>
<dbReference type="GO" id="GO:0019104">
    <property type="term" value="F:DNA N-glycosylase activity"/>
    <property type="evidence" value="ECO:0007669"/>
    <property type="project" value="UniProtKB-UniRule"/>
</dbReference>
<keyword evidence="8 12" id="KW-0238">DNA-binding</keyword>
<dbReference type="EMBL" id="AZQP01000009">
    <property type="protein sequence ID" value="EYE89062.1"/>
    <property type="molecule type" value="Genomic_DNA"/>
</dbReference>